<name>A0ABU1ZSQ0_9BURK</name>
<organism evidence="1 2">
    <name type="scientific">Rhodoferax saidenbachensis</name>
    <dbReference type="NCBI Taxonomy" id="1484693"/>
    <lineage>
        <taxon>Bacteria</taxon>
        <taxon>Pseudomonadati</taxon>
        <taxon>Pseudomonadota</taxon>
        <taxon>Betaproteobacteria</taxon>
        <taxon>Burkholderiales</taxon>
        <taxon>Comamonadaceae</taxon>
        <taxon>Rhodoferax</taxon>
    </lineage>
</organism>
<comment type="caution">
    <text evidence="1">The sequence shown here is derived from an EMBL/GenBank/DDBJ whole genome shotgun (WGS) entry which is preliminary data.</text>
</comment>
<accession>A0ABU1ZSQ0</accession>
<protein>
    <submittedName>
        <fullName evidence="1">Uncharacterized protein</fullName>
    </submittedName>
</protein>
<dbReference type="RefSeq" id="WP_310346039.1">
    <property type="nucleotide sequence ID" value="NZ_JAVDXO010000012.1"/>
</dbReference>
<keyword evidence="2" id="KW-1185">Reference proteome</keyword>
<dbReference type="EMBL" id="JAVDXO010000012">
    <property type="protein sequence ID" value="MDR7308563.1"/>
    <property type="molecule type" value="Genomic_DNA"/>
</dbReference>
<sequence length="167" mass="18557">MASCAYCNTTIFFGGKRQGDLRFCNASCMQRGALAITARALPQPEVDQYVARVHRGQCPTCQGEGPVDVHTSYRVWSVLFMTSWSSRPRVCCQGCGTKRKVGDTVFSVVLGWWGFPWGFLVTPMQIIRNLWGVVNQPDPTTPSPALEQMLRLEMAARVAPARSKLLD</sequence>
<dbReference type="Proteomes" id="UP001268089">
    <property type="component" value="Unassembled WGS sequence"/>
</dbReference>
<reference evidence="1 2" key="1">
    <citation type="submission" date="2023-07" db="EMBL/GenBank/DDBJ databases">
        <title>Sorghum-associated microbial communities from plants grown in Nebraska, USA.</title>
        <authorList>
            <person name="Schachtman D."/>
        </authorList>
    </citation>
    <scope>NUCLEOTIDE SEQUENCE [LARGE SCALE GENOMIC DNA]</scope>
    <source>
        <strain evidence="1 2">BE308</strain>
    </source>
</reference>
<evidence type="ECO:0000313" key="2">
    <source>
        <dbReference type="Proteomes" id="UP001268089"/>
    </source>
</evidence>
<gene>
    <name evidence="1" type="ORF">J2X15_003879</name>
</gene>
<proteinExistence type="predicted"/>
<evidence type="ECO:0000313" key="1">
    <source>
        <dbReference type="EMBL" id="MDR7308563.1"/>
    </source>
</evidence>